<dbReference type="KEGG" id="ail:FLP10_10950"/>
<accession>A0A5C1YHI4</accession>
<evidence type="ECO:0000313" key="2">
    <source>
        <dbReference type="Proteomes" id="UP000324678"/>
    </source>
</evidence>
<name>A0A5C1YHI4_9MICO</name>
<dbReference type="EMBL" id="CP043505">
    <property type="protein sequence ID" value="QEO14870.1"/>
    <property type="molecule type" value="Genomic_DNA"/>
</dbReference>
<reference evidence="1 2" key="1">
    <citation type="submission" date="2019-09" db="EMBL/GenBank/DDBJ databases">
        <title>Genome sequencing of strain KACC 19306.</title>
        <authorList>
            <person name="Heo J."/>
            <person name="Kim S.-J."/>
            <person name="Kim J.-S."/>
            <person name="Hong S.-B."/>
            <person name="Kwon S.-W."/>
        </authorList>
    </citation>
    <scope>NUCLEOTIDE SEQUENCE [LARGE SCALE GENOMIC DNA]</scope>
    <source>
        <strain evidence="1 2">KACC 19306</strain>
    </source>
</reference>
<proteinExistence type="predicted"/>
<sequence length="154" mass="16265">MTDLDIDLNTRPLRIPFVPAVHRIHSSQPAPACEFSAVDFTATASTSCGVRIIRVAGAGLCPTAGWSLALVAANPGIVPHPDQLWLELRETPPSDAAASVLSDVDVETLIEDSSAHEVLIRFAHRAPITVPVMEAAQVGVASSAPGRWTGRDAR</sequence>
<organism evidence="1 2">
    <name type="scientific">Agromyces intestinalis</name>
    <dbReference type="NCBI Taxonomy" id="2592652"/>
    <lineage>
        <taxon>Bacteria</taxon>
        <taxon>Bacillati</taxon>
        <taxon>Actinomycetota</taxon>
        <taxon>Actinomycetes</taxon>
        <taxon>Micrococcales</taxon>
        <taxon>Microbacteriaceae</taxon>
        <taxon>Agromyces</taxon>
    </lineage>
</organism>
<evidence type="ECO:0000313" key="1">
    <source>
        <dbReference type="EMBL" id="QEO14870.1"/>
    </source>
</evidence>
<dbReference type="AlphaFoldDB" id="A0A5C1YHI4"/>
<dbReference type="Proteomes" id="UP000324678">
    <property type="component" value="Chromosome"/>
</dbReference>
<protein>
    <submittedName>
        <fullName evidence="1">Uncharacterized protein</fullName>
    </submittedName>
</protein>
<gene>
    <name evidence="1" type="ORF">FLP10_10950</name>
</gene>
<dbReference type="RefSeq" id="WP_149160889.1">
    <property type="nucleotide sequence ID" value="NZ_CP043505.1"/>
</dbReference>
<dbReference type="OrthoDB" id="5006526at2"/>
<keyword evidence="2" id="KW-1185">Reference proteome</keyword>